<dbReference type="InterPro" id="IPR050987">
    <property type="entry name" value="AtrR-like"/>
</dbReference>
<dbReference type="GeneID" id="70223656"/>
<dbReference type="InterPro" id="IPR001138">
    <property type="entry name" value="Zn2Cys6_DnaBD"/>
</dbReference>
<accession>A0A9P9K1B7</accession>
<keyword evidence="1" id="KW-0479">Metal-binding</keyword>
<evidence type="ECO:0000256" key="3">
    <source>
        <dbReference type="SAM" id="MobiDB-lite"/>
    </source>
</evidence>
<dbReference type="OrthoDB" id="103819at2759"/>
<evidence type="ECO:0000313" key="6">
    <source>
        <dbReference type="Proteomes" id="UP000720189"/>
    </source>
</evidence>
<dbReference type="PANTHER" id="PTHR46910:SF5">
    <property type="entry name" value="ZN(II)2CYS6 TRANSCRIPTION FACTOR (EUROFUNG)"/>
    <property type="match status" value="1"/>
</dbReference>
<dbReference type="InterPro" id="IPR036864">
    <property type="entry name" value="Zn2-C6_fun-type_DNA-bd_sf"/>
</dbReference>
<evidence type="ECO:0000313" key="5">
    <source>
        <dbReference type="EMBL" id="KAH7236699.1"/>
    </source>
</evidence>
<dbReference type="EMBL" id="JAGMUX010000016">
    <property type="protein sequence ID" value="KAH7236699.1"/>
    <property type="molecule type" value="Genomic_DNA"/>
</dbReference>
<keyword evidence="2" id="KW-0539">Nucleus</keyword>
<dbReference type="InterPro" id="IPR007219">
    <property type="entry name" value="XnlR_reg_dom"/>
</dbReference>
<evidence type="ECO:0000256" key="1">
    <source>
        <dbReference type="ARBA" id="ARBA00022723"/>
    </source>
</evidence>
<keyword evidence="6" id="KW-1185">Reference proteome</keyword>
<name>A0A9P9K1B7_FUSRE</name>
<dbReference type="GO" id="GO:0006351">
    <property type="term" value="P:DNA-templated transcription"/>
    <property type="evidence" value="ECO:0007669"/>
    <property type="project" value="InterPro"/>
</dbReference>
<dbReference type="PROSITE" id="PS50048">
    <property type="entry name" value="ZN2_CY6_FUNGAL_2"/>
    <property type="match status" value="1"/>
</dbReference>
<dbReference type="AlphaFoldDB" id="A0A9P9K1B7"/>
<dbReference type="RefSeq" id="XP_046044829.1">
    <property type="nucleotide sequence ID" value="XM_046193702.1"/>
</dbReference>
<feature type="region of interest" description="Disordered" evidence="3">
    <location>
        <begin position="116"/>
        <end position="146"/>
    </location>
</feature>
<dbReference type="CDD" id="cd12148">
    <property type="entry name" value="fungal_TF_MHR"/>
    <property type="match status" value="1"/>
</dbReference>
<dbReference type="PROSITE" id="PS00463">
    <property type="entry name" value="ZN2_CY6_FUNGAL_1"/>
    <property type="match status" value="1"/>
</dbReference>
<dbReference type="Pfam" id="PF00172">
    <property type="entry name" value="Zn_clus"/>
    <property type="match status" value="1"/>
</dbReference>
<dbReference type="GO" id="GO:0003677">
    <property type="term" value="F:DNA binding"/>
    <property type="evidence" value="ECO:0007669"/>
    <property type="project" value="InterPro"/>
</dbReference>
<dbReference type="Gene3D" id="4.10.240.10">
    <property type="entry name" value="Zn(2)-C6 fungal-type DNA-binding domain"/>
    <property type="match status" value="1"/>
</dbReference>
<feature type="domain" description="Zn(2)-C6 fungal-type" evidence="4">
    <location>
        <begin position="39"/>
        <end position="68"/>
    </location>
</feature>
<dbReference type="SUPFAM" id="SSF57701">
    <property type="entry name" value="Zn2/Cys6 DNA-binding domain"/>
    <property type="match status" value="1"/>
</dbReference>
<organism evidence="5 6">
    <name type="scientific">Fusarium redolens</name>
    <dbReference type="NCBI Taxonomy" id="48865"/>
    <lineage>
        <taxon>Eukaryota</taxon>
        <taxon>Fungi</taxon>
        <taxon>Dikarya</taxon>
        <taxon>Ascomycota</taxon>
        <taxon>Pezizomycotina</taxon>
        <taxon>Sordariomycetes</taxon>
        <taxon>Hypocreomycetidae</taxon>
        <taxon>Hypocreales</taxon>
        <taxon>Nectriaceae</taxon>
        <taxon>Fusarium</taxon>
        <taxon>Fusarium redolens species complex</taxon>
    </lineage>
</organism>
<protein>
    <recommendedName>
        <fullName evidence="4">Zn(2)-C6 fungal-type domain-containing protein</fullName>
    </recommendedName>
</protein>
<dbReference type="SMART" id="SM00906">
    <property type="entry name" value="Fungal_trans"/>
    <property type="match status" value="1"/>
</dbReference>
<dbReference type="GO" id="GO:0000981">
    <property type="term" value="F:DNA-binding transcription factor activity, RNA polymerase II-specific"/>
    <property type="evidence" value="ECO:0007669"/>
    <property type="project" value="InterPro"/>
</dbReference>
<proteinExistence type="predicted"/>
<dbReference type="SMART" id="SM00066">
    <property type="entry name" value="GAL4"/>
    <property type="match status" value="1"/>
</dbReference>
<comment type="caution">
    <text evidence="5">The sequence shown here is derived from an EMBL/GenBank/DDBJ whole genome shotgun (WGS) entry which is preliminary data.</text>
</comment>
<gene>
    <name evidence="5" type="ORF">BKA55DRAFT_578369</name>
</gene>
<dbReference type="Proteomes" id="UP000720189">
    <property type="component" value="Unassembled WGS sequence"/>
</dbReference>
<dbReference type="CDD" id="cd00067">
    <property type="entry name" value="GAL4"/>
    <property type="match status" value="1"/>
</dbReference>
<evidence type="ECO:0000259" key="4">
    <source>
        <dbReference type="PROSITE" id="PS50048"/>
    </source>
</evidence>
<dbReference type="GO" id="GO:0008270">
    <property type="term" value="F:zinc ion binding"/>
    <property type="evidence" value="ECO:0007669"/>
    <property type="project" value="InterPro"/>
</dbReference>
<dbReference type="PANTHER" id="PTHR46910">
    <property type="entry name" value="TRANSCRIPTION FACTOR PDR1"/>
    <property type="match status" value="1"/>
</dbReference>
<evidence type="ECO:0000256" key="2">
    <source>
        <dbReference type="ARBA" id="ARBA00023242"/>
    </source>
</evidence>
<sequence length="676" mass="75897">MMETLSMTNFYQPKIIDMESRASPTDKRGFDRPAISRRSCDQCRARKIGCDRSTPCSNCVSARVDCTHSRIAPKLSTARQRVLVSEQYERKIDDISRDVSSIKSLLAGLDLNRVASAQTSQEQHHSAPIPSSPAKANRPETLRPPDTAAPLPCWDYSAHIIGFVQSIIQDSGSVQADSEWSSTVSSLKVLANALKNTQMTRSHRPKPHEPPESIPTPPLEAIVEILRWARAHSRDHRVIWICRFLPLDVFLDICNKVYFRVEDHSEAEFIIANSFLSYVFAEYAVIHGDKKSQEYCRFYRSKVGSGLTKLPLLATPCMELSAALALGAIYLVEESRASQSWTLISTAMTLCQTLGYHQLDSPKDSHEVIQSDLFWVVYAYEKGLSLRLGRCSGVRDSEISCRRQANQHRSIRLARIQGKAYDQLYSPEGLSTSSTTRCEVAKSLAQELQSIIDETHHEIAKALAESRDMNDDPMKVIYLHCDLVCQSALTAMVLRVLPGSQGMEVHESCLTVARNTLDLHDQCMKLVNGCKDPLLIRRYINWAILHTPFFPFSIVFTHAVRYSIEEDFDRLDRFAASLKPESTSAEPATHPHRLYELLSKAARLSAKARPELSQTAESLSSSNDFTMVDPEAANVTDEIGATDAAIGAEYDGSFHIGEWFHSNQQFMRLLHEDVPY</sequence>
<reference evidence="5" key="1">
    <citation type="journal article" date="2021" name="Nat. Commun.">
        <title>Genetic determinants of endophytism in the Arabidopsis root mycobiome.</title>
        <authorList>
            <person name="Mesny F."/>
            <person name="Miyauchi S."/>
            <person name="Thiergart T."/>
            <person name="Pickel B."/>
            <person name="Atanasova L."/>
            <person name="Karlsson M."/>
            <person name="Huettel B."/>
            <person name="Barry K.W."/>
            <person name="Haridas S."/>
            <person name="Chen C."/>
            <person name="Bauer D."/>
            <person name="Andreopoulos W."/>
            <person name="Pangilinan J."/>
            <person name="LaButti K."/>
            <person name="Riley R."/>
            <person name="Lipzen A."/>
            <person name="Clum A."/>
            <person name="Drula E."/>
            <person name="Henrissat B."/>
            <person name="Kohler A."/>
            <person name="Grigoriev I.V."/>
            <person name="Martin F.M."/>
            <person name="Hacquard S."/>
        </authorList>
    </citation>
    <scope>NUCLEOTIDE SEQUENCE</scope>
    <source>
        <strain evidence="5">MPI-CAGE-AT-0023</strain>
    </source>
</reference>